<accession>A0ABD2MZ91</accession>
<dbReference type="InterPro" id="IPR013098">
    <property type="entry name" value="Ig_I-set"/>
</dbReference>
<organism evidence="6 7">
    <name type="scientific">Cryptolaemus montrouzieri</name>
    <dbReference type="NCBI Taxonomy" id="559131"/>
    <lineage>
        <taxon>Eukaryota</taxon>
        <taxon>Metazoa</taxon>
        <taxon>Ecdysozoa</taxon>
        <taxon>Arthropoda</taxon>
        <taxon>Hexapoda</taxon>
        <taxon>Insecta</taxon>
        <taxon>Pterygota</taxon>
        <taxon>Neoptera</taxon>
        <taxon>Endopterygota</taxon>
        <taxon>Coleoptera</taxon>
        <taxon>Polyphaga</taxon>
        <taxon>Cucujiformia</taxon>
        <taxon>Coccinelloidea</taxon>
        <taxon>Coccinellidae</taxon>
        <taxon>Scymninae</taxon>
        <taxon>Scymnini</taxon>
        <taxon>Cryptolaemus</taxon>
    </lineage>
</organism>
<dbReference type="AlphaFoldDB" id="A0ABD2MZ91"/>
<dbReference type="SMART" id="SM00369">
    <property type="entry name" value="LRR_TYP"/>
    <property type="match status" value="5"/>
</dbReference>
<dbReference type="PANTHER" id="PTHR24366">
    <property type="entry name" value="IG(IMMUNOGLOBULIN) AND LRR(LEUCINE RICH REPEAT) DOMAINS"/>
    <property type="match status" value="1"/>
</dbReference>
<dbReference type="Gene3D" id="2.60.40.10">
    <property type="entry name" value="Immunoglobulins"/>
    <property type="match status" value="1"/>
</dbReference>
<evidence type="ECO:0000313" key="7">
    <source>
        <dbReference type="Proteomes" id="UP001516400"/>
    </source>
</evidence>
<keyword evidence="1" id="KW-0433">Leucine-rich repeat</keyword>
<feature type="domain" description="Ig-like" evidence="5">
    <location>
        <begin position="165"/>
        <end position="273"/>
    </location>
</feature>
<dbReference type="InterPro" id="IPR003599">
    <property type="entry name" value="Ig_sub"/>
</dbReference>
<dbReference type="InterPro" id="IPR036179">
    <property type="entry name" value="Ig-like_dom_sf"/>
</dbReference>
<dbReference type="EMBL" id="JABFTP020000042">
    <property type="protein sequence ID" value="KAL3271724.1"/>
    <property type="molecule type" value="Genomic_DNA"/>
</dbReference>
<evidence type="ECO:0000256" key="3">
    <source>
        <dbReference type="ARBA" id="ARBA00022737"/>
    </source>
</evidence>
<evidence type="ECO:0000259" key="5">
    <source>
        <dbReference type="PROSITE" id="PS50835"/>
    </source>
</evidence>
<dbReference type="CDD" id="cd00096">
    <property type="entry name" value="Ig"/>
    <property type="match status" value="1"/>
</dbReference>
<dbReference type="InterPro" id="IPR007110">
    <property type="entry name" value="Ig-like_dom"/>
</dbReference>
<dbReference type="Pfam" id="PF13855">
    <property type="entry name" value="LRR_8"/>
    <property type="match status" value="1"/>
</dbReference>
<dbReference type="Proteomes" id="UP001516400">
    <property type="component" value="Unassembled WGS sequence"/>
</dbReference>
<evidence type="ECO:0000256" key="2">
    <source>
        <dbReference type="ARBA" id="ARBA00022729"/>
    </source>
</evidence>
<dbReference type="InterPro" id="IPR003591">
    <property type="entry name" value="Leu-rich_rpt_typical-subtyp"/>
</dbReference>
<dbReference type="PANTHER" id="PTHR24366:SF96">
    <property type="entry name" value="LEUCINE RICH REPEAT CONTAINING 53"/>
    <property type="match status" value="1"/>
</dbReference>
<keyword evidence="7" id="KW-1185">Reference proteome</keyword>
<dbReference type="SUPFAM" id="SSF48726">
    <property type="entry name" value="Immunoglobulin"/>
    <property type="match status" value="1"/>
</dbReference>
<evidence type="ECO:0000256" key="1">
    <source>
        <dbReference type="ARBA" id="ARBA00022614"/>
    </source>
</evidence>
<evidence type="ECO:0000313" key="6">
    <source>
        <dbReference type="EMBL" id="KAL3271724.1"/>
    </source>
</evidence>
<protein>
    <recommendedName>
        <fullName evidence="5">Ig-like domain-containing protein</fullName>
    </recommendedName>
</protein>
<dbReference type="Pfam" id="PF07679">
    <property type="entry name" value="I-set"/>
    <property type="match status" value="1"/>
</dbReference>
<evidence type="ECO:0000256" key="4">
    <source>
        <dbReference type="ARBA" id="ARBA00023157"/>
    </source>
</evidence>
<dbReference type="Gene3D" id="3.80.10.10">
    <property type="entry name" value="Ribonuclease Inhibitor"/>
    <property type="match status" value="1"/>
</dbReference>
<dbReference type="InterPro" id="IPR032675">
    <property type="entry name" value="LRR_dom_sf"/>
</dbReference>
<proteinExistence type="predicted"/>
<name>A0ABD2MZ91_9CUCU</name>
<gene>
    <name evidence="6" type="ORF">HHI36_022195</name>
</gene>
<dbReference type="InterPro" id="IPR013783">
    <property type="entry name" value="Ig-like_fold"/>
</dbReference>
<sequence length="279" mass="31552">MKNGLINLKVFRCHNCSLSKLHIKALEGLDILIKLDLSKNNLDRINGNIFRSTMSLLQLNLSFNKLTTVDNDLLSDLTSLQEIFLSDNEIEWIGESAFKRFPALRIINLANNRLKRINTDAFKNLRLRILDLRGNPWICECQSDEFRRKISGQGLLLLSPTCAEPSILKGKTWSEADIPCDRSAITSIKIASMNITLSCEAIGLPGLDLYWMTDGKIIGKDDGYSFPKYVLSKASEGNYTWNNLTITNVVNEDQREYKCAIQNSSLPNEHKVTLDVKLL</sequence>
<reference evidence="6 7" key="1">
    <citation type="journal article" date="2021" name="BMC Biol.">
        <title>Horizontally acquired antibacterial genes associated with adaptive radiation of ladybird beetles.</title>
        <authorList>
            <person name="Li H.S."/>
            <person name="Tang X.F."/>
            <person name="Huang Y.H."/>
            <person name="Xu Z.Y."/>
            <person name="Chen M.L."/>
            <person name="Du X.Y."/>
            <person name="Qiu B.Y."/>
            <person name="Chen P.T."/>
            <person name="Zhang W."/>
            <person name="Slipinski A."/>
            <person name="Escalona H.E."/>
            <person name="Waterhouse R.M."/>
            <person name="Zwick A."/>
            <person name="Pang H."/>
        </authorList>
    </citation>
    <scope>NUCLEOTIDE SEQUENCE [LARGE SCALE GENOMIC DNA]</scope>
    <source>
        <strain evidence="6">SYSU2018</strain>
    </source>
</reference>
<dbReference type="InterPro" id="IPR001611">
    <property type="entry name" value="Leu-rich_rpt"/>
</dbReference>
<dbReference type="SMART" id="SM00409">
    <property type="entry name" value="IG"/>
    <property type="match status" value="1"/>
</dbReference>
<keyword evidence="4" id="KW-1015">Disulfide bond</keyword>
<dbReference type="SUPFAM" id="SSF52058">
    <property type="entry name" value="L domain-like"/>
    <property type="match status" value="1"/>
</dbReference>
<keyword evidence="2" id="KW-0732">Signal</keyword>
<dbReference type="PROSITE" id="PS50835">
    <property type="entry name" value="IG_LIKE"/>
    <property type="match status" value="1"/>
</dbReference>
<keyword evidence="3" id="KW-0677">Repeat</keyword>
<comment type="caution">
    <text evidence="6">The sequence shown here is derived from an EMBL/GenBank/DDBJ whole genome shotgun (WGS) entry which is preliminary data.</text>
</comment>